<name>A0ABS7J6K1_9SPHN</name>
<protein>
    <submittedName>
        <fullName evidence="1">Uncharacterized protein</fullName>
    </submittedName>
</protein>
<dbReference type="RefSeq" id="WP_221558214.1">
    <property type="nucleotide sequence ID" value="NZ_JAIGNO010000006.1"/>
</dbReference>
<reference evidence="1 2" key="1">
    <citation type="submission" date="2021-08" db="EMBL/GenBank/DDBJ databases">
        <title>Comparative Genomics Analysis of the Genus Qipengyuania Reveals Extensive Genetic Diversity and Metabolic Versatility, Including the Description of Fifteen Novel Species.</title>
        <authorList>
            <person name="Liu Y."/>
        </authorList>
    </citation>
    <scope>NUCLEOTIDE SEQUENCE [LARGE SCALE GENOMIC DNA]</scope>
    <source>
        <strain evidence="1 2">6D47A</strain>
    </source>
</reference>
<dbReference type="EMBL" id="JAIGNO010000006">
    <property type="protein sequence ID" value="MBX7482951.1"/>
    <property type="molecule type" value="Genomic_DNA"/>
</dbReference>
<comment type="caution">
    <text evidence="1">The sequence shown here is derived from an EMBL/GenBank/DDBJ whole genome shotgun (WGS) entry which is preliminary data.</text>
</comment>
<proteinExistence type="predicted"/>
<sequence>MDLNLEYAAHQRALMSADVAANDDDRLATLANASRIAGRISDFQHGLGAAAACAWSKAQFTAATVSRTRPEPTI</sequence>
<keyword evidence="2" id="KW-1185">Reference proteome</keyword>
<dbReference type="Proteomes" id="UP000755104">
    <property type="component" value="Unassembled WGS sequence"/>
</dbReference>
<evidence type="ECO:0000313" key="2">
    <source>
        <dbReference type="Proteomes" id="UP000755104"/>
    </source>
</evidence>
<gene>
    <name evidence="1" type="ORF">K3174_10435</name>
</gene>
<organism evidence="1 2">
    <name type="scientific">Qipengyuania qiaonensis</name>
    <dbReference type="NCBI Taxonomy" id="2867240"/>
    <lineage>
        <taxon>Bacteria</taxon>
        <taxon>Pseudomonadati</taxon>
        <taxon>Pseudomonadota</taxon>
        <taxon>Alphaproteobacteria</taxon>
        <taxon>Sphingomonadales</taxon>
        <taxon>Erythrobacteraceae</taxon>
        <taxon>Qipengyuania</taxon>
    </lineage>
</organism>
<accession>A0ABS7J6K1</accession>
<evidence type="ECO:0000313" key="1">
    <source>
        <dbReference type="EMBL" id="MBX7482951.1"/>
    </source>
</evidence>